<name>A0A5C4T3Z2_9BACL</name>
<dbReference type="PROSITE" id="PS51318">
    <property type="entry name" value="TAT"/>
    <property type="match status" value="1"/>
</dbReference>
<evidence type="ECO:0000313" key="3">
    <source>
        <dbReference type="Proteomes" id="UP000307943"/>
    </source>
</evidence>
<keyword evidence="1" id="KW-0812">Transmembrane</keyword>
<dbReference type="AlphaFoldDB" id="A0A5C4T3Z2"/>
<feature type="transmembrane region" description="Helical" evidence="1">
    <location>
        <begin position="27"/>
        <end position="46"/>
    </location>
</feature>
<keyword evidence="3" id="KW-1185">Reference proteome</keyword>
<gene>
    <name evidence="2" type="ORF">FE784_25100</name>
</gene>
<dbReference type="Proteomes" id="UP000307943">
    <property type="component" value="Unassembled WGS sequence"/>
</dbReference>
<dbReference type="OrthoDB" id="690204at2"/>
<dbReference type="InterPro" id="IPR011050">
    <property type="entry name" value="Pectin_lyase_fold/virulence"/>
</dbReference>
<evidence type="ECO:0000256" key="1">
    <source>
        <dbReference type="SAM" id="Phobius"/>
    </source>
</evidence>
<reference evidence="2 3" key="1">
    <citation type="submission" date="2019-05" db="EMBL/GenBank/DDBJ databases">
        <title>We sequenced the genome of Paenibacillus hemerocallicola KCTC 33185 for further insight into its adaptation and study the phylogeny of Paenibacillus.</title>
        <authorList>
            <person name="Narsing Rao M.P."/>
        </authorList>
    </citation>
    <scope>NUCLEOTIDE SEQUENCE [LARGE SCALE GENOMIC DNA]</scope>
    <source>
        <strain evidence="2 3">KCTC 33185</strain>
    </source>
</reference>
<keyword evidence="1" id="KW-1133">Transmembrane helix</keyword>
<protein>
    <submittedName>
        <fullName evidence="2">Uncharacterized protein</fullName>
    </submittedName>
</protein>
<comment type="caution">
    <text evidence="2">The sequence shown here is derived from an EMBL/GenBank/DDBJ whole genome shotgun (WGS) entry which is preliminary data.</text>
</comment>
<sequence length="579" mass="60367">MDNRFEQEEQERIGPQAPAVRTSRRKLLASIGMAGVALAAAGIPGGRTAYAKDKKTDDDCIIAVPSVTALLALDTTLLDDGQIVRVLSVFATYPGGASALSLPMDANGGGEFVWKASAPKSGHNGGVVISATVPWSGTVAGLPAFLAGGGETNPTGNGCWVRVSGGAVNPTWFGAIMDGTTDNGVPLSAAIAYAVSSGRRSIVLPKGVCATSASPNWGYSYLSVRGAGKHDTVLKYTGSGRAFTIDGSPFGPSVIYGISVEDLTIEGNAGITDLLFTENASHLVIRNVNLREANSATGTALKLLWTVASVFESVTCSVNEQPMTNRPYTGIHIGKSPSRNLRSTCNTFINPIIEGLTGIGIRIADGDQNTFVGGTSEAIGIHGVVVAPGSRFNSFSGLGFEGNGTDDVMDQGQFTKLINCYSARKLHFAVGSLNAEVSGGLHERIQTDAGARHTRIEKLTVNYWNTSAGGVYDNGEDSTIRDIFDHDANQFLYVKKPRAGIAVGATPFTYTNNGGLLQQVAVRGGTVTQVLFKRGTDQTIVGGGSSGLPANNLYTLASGDELVVSYSAAPEMFTIPMGI</sequence>
<evidence type="ECO:0000313" key="2">
    <source>
        <dbReference type="EMBL" id="TNJ63460.1"/>
    </source>
</evidence>
<organism evidence="2 3">
    <name type="scientific">Paenibacillus hemerocallicola</name>
    <dbReference type="NCBI Taxonomy" id="1172614"/>
    <lineage>
        <taxon>Bacteria</taxon>
        <taxon>Bacillati</taxon>
        <taxon>Bacillota</taxon>
        <taxon>Bacilli</taxon>
        <taxon>Bacillales</taxon>
        <taxon>Paenibacillaceae</taxon>
        <taxon>Paenibacillus</taxon>
    </lineage>
</organism>
<dbReference type="InterPro" id="IPR006311">
    <property type="entry name" value="TAT_signal"/>
</dbReference>
<keyword evidence="1" id="KW-0472">Membrane</keyword>
<dbReference type="EMBL" id="VDCQ01000042">
    <property type="protein sequence ID" value="TNJ63460.1"/>
    <property type="molecule type" value="Genomic_DNA"/>
</dbReference>
<dbReference type="RefSeq" id="WP_139605013.1">
    <property type="nucleotide sequence ID" value="NZ_VDCQ01000042.1"/>
</dbReference>
<dbReference type="Gene3D" id="2.160.20.10">
    <property type="entry name" value="Single-stranded right-handed beta-helix, Pectin lyase-like"/>
    <property type="match status" value="1"/>
</dbReference>
<accession>A0A5C4T3Z2</accession>
<dbReference type="SUPFAM" id="SSF51126">
    <property type="entry name" value="Pectin lyase-like"/>
    <property type="match status" value="1"/>
</dbReference>
<dbReference type="InterPro" id="IPR012334">
    <property type="entry name" value="Pectin_lyas_fold"/>
</dbReference>
<proteinExistence type="predicted"/>